<reference evidence="2 3" key="1">
    <citation type="submission" date="2021-03" db="EMBL/GenBank/DDBJ databases">
        <title>Paenibacillus artemisicola MWE-103 whole genome sequence.</title>
        <authorList>
            <person name="Ham Y.J."/>
        </authorList>
    </citation>
    <scope>NUCLEOTIDE SEQUENCE [LARGE SCALE GENOMIC DNA]</scope>
    <source>
        <strain evidence="2 3">MWE-103</strain>
    </source>
</reference>
<dbReference type="RefSeq" id="WP_208846279.1">
    <property type="nucleotide sequence ID" value="NZ_JAGGDJ010000002.1"/>
</dbReference>
<dbReference type="Pfam" id="PF01636">
    <property type="entry name" value="APH"/>
    <property type="match status" value="1"/>
</dbReference>
<dbReference type="Gene3D" id="3.90.1200.10">
    <property type="match status" value="1"/>
</dbReference>
<dbReference type="Proteomes" id="UP000670947">
    <property type="component" value="Unassembled WGS sequence"/>
</dbReference>
<name>A0ABS3W4J0_9BACL</name>
<comment type="caution">
    <text evidence="2">The sequence shown here is derived from an EMBL/GenBank/DDBJ whole genome shotgun (WGS) entry which is preliminary data.</text>
</comment>
<accession>A0ABS3W4J0</accession>
<evidence type="ECO:0000313" key="3">
    <source>
        <dbReference type="Proteomes" id="UP000670947"/>
    </source>
</evidence>
<proteinExistence type="predicted"/>
<gene>
    <name evidence="2" type="ORF">I8J29_03415</name>
</gene>
<dbReference type="SUPFAM" id="SSF56112">
    <property type="entry name" value="Protein kinase-like (PK-like)"/>
    <property type="match status" value="1"/>
</dbReference>
<dbReference type="EMBL" id="JAGGDJ010000002">
    <property type="protein sequence ID" value="MBO7743229.1"/>
    <property type="molecule type" value="Genomic_DNA"/>
</dbReference>
<dbReference type="PANTHER" id="PTHR21310">
    <property type="entry name" value="AMINOGLYCOSIDE PHOSPHOTRANSFERASE-RELATED-RELATED"/>
    <property type="match status" value="1"/>
</dbReference>
<organism evidence="2 3">
    <name type="scientific">Paenibacillus artemisiicola</name>
    <dbReference type="NCBI Taxonomy" id="1172618"/>
    <lineage>
        <taxon>Bacteria</taxon>
        <taxon>Bacillati</taxon>
        <taxon>Bacillota</taxon>
        <taxon>Bacilli</taxon>
        <taxon>Bacillales</taxon>
        <taxon>Paenibacillaceae</taxon>
        <taxon>Paenibacillus</taxon>
    </lineage>
</organism>
<dbReference type="InterPro" id="IPR011009">
    <property type="entry name" value="Kinase-like_dom_sf"/>
</dbReference>
<feature type="domain" description="Aminoglycoside phosphotransferase" evidence="1">
    <location>
        <begin position="7"/>
        <end position="190"/>
    </location>
</feature>
<dbReference type="InterPro" id="IPR051678">
    <property type="entry name" value="AGP_Transferase"/>
</dbReference>
<sequence>MRQLPEPFAQGRTAEVYPYGESAVLKLFRPGIPVPLIEDEFRVGRGAREAGIATPLPLERLAIDGRQGIVFERIAGETMLAAMLARPERAAGLVRQMADLHAAVHELDAPPGLPSQRGTLQARIREAQRLTEAEKEAALRRLDALPDAAKLCHGDFHPDNIMIGDRAWIMDWMNGVSGHPACDAARTMLLLRYGALPPGMPEALVSTVDALRQGLVNGYLTRYLERTGMQLREVESWILPLAAARLTERPPEAEQQTFVRLVKAQIGAE</sequence>
<protein>
    <submittedName>
        <fullName evidence="2">Phosphotransferase</fullName>
    </submittedName>
</protein>
<evidence type="ECO:0000259" key="1">
    <source>
        <dbReference type="Pfam" id="PF01636"/>
    </source>
</evidence>
<keyword evidence="3" id="KW-1185">Reference proteome</keyword>
<dbReference type="InterPro" id="IPR002575">
    <property type="entry name" value="Aminoglycoside_PTrfase"/>
</dbReference>
<evidence type="ECO:0000313" key="2">
    <source>
        <dbReference type="EMBL" id="MBO7743229.1"/>
    </source>
</evidence>